<evidence type="ECO:0000256" key="1">
    <source>
        <dbReference type="SAM" id="MobiDB-lite"/>
    </source>
</evidence>
<organism evidence="3 4">
    <name type="scientific">Nocardia panacis</name>
    <dbReference type="NCBI Taxonomy" id="2340916"/>
    <lineage>
        <taxon>Bacteria</taxon>
        <taxon>Bacillati</taxon>
        <taxon>Actinomycetota</taxon>
        <taxon>Actinomycetes</taxon>
        <taxon>Mycobacteriales</taxon>
        <taxon>Nocardiaceae</taxon>
        <taxon>Nocardia</taxon>
    </lineage>
</organism>
<gene>
    <name evidence="3" type="ORF">D5S18_04335</name>
</gene>
<evidence type="ECO:0000313" key="3">
    <source>
        <dbReference type="EMBL" id="RJO78769.1"/>
    </source>
</evidence>
<keyword evidence="3" id="KW-0378">Hydrolase</keyword>
<protein>
    <submittedName>
        <fullName evidence="3">Alpha/beta hydrolase</fullName>
    </submittedName>
</protein>
<evidence type="ECO:0000313" key="4">
    <source>
        <dbReference type="Proteomes" id="UP000266677"/>
    </source>
</evidence>
<feature type="region of interest" description="Disordered" evidence="1">
    <location>
        <begin position="46"/>
        <end position="73"/>
    </location>
</feature>
<dbReference type="SUPFAM" id="SSF53474">
    <property type="entry name" value="alpha/beta-Hydrolases"/>
    <property type="match status" value="1"/>
</dbReference>
<dbReference type="InterPro" id="IPR029058">
    <property type="entry name" value="AB_hydrolase_fold"/>
</dbReference>
<proteinExistence type="predicted"/>
<dbReference type="AlphaFoldDB" id="A0A3A4KDX6"/>
<dbReference type="InterPro" id="IPR000073">
    <property type="entry name" value="AB_hydrolase_1"/>
</dbReference>
<evidence type="ECO:0000259" key="2">
    <source>
        <dbReference type="Pfam" id="PF12697"/>
    </source>
</evidence>
<keyword evidence="4" id="KW-1185">Reference proteome</keyword>
<dbReference type="PANTHER" id="PTHR37017">
    <property type="entry name" value="AB HYDROLASE-1 DOMAIN-CONTAINING PROTEIN-RELATED"/>
    <property type="match status" value="1"/>
</dbReference>
<name>A0A3A4KDX6_9NOCA</name>
<dbReference type="EMBL" id="QZFU01000012">
    <property type="protein sequence ID" value="RJO78769.1"/>
    <property type="molecule type" value="Genomic_DNA"/>
</dbReference>
<feature type="compositionally biased region" description="Basic and acidic residues" evidence="1">
    <location>
        <begin position="48"/>
        <end position="60"/>
    </location>
</feature>
<dbReference type="Pfam" id="PF12697">
    <property type="entry name" value="Abhydrolase_6"/>
    <property type="match status" value="1"/>
</dbReference>
<accession>A0A3A4KDX6</accession>
<dbReference type="Proteomes" id="UP000266677">
    <property type="component" value="Unassembled WGS sequence"/>
</dbReference>
<feature type="domain" description="AB hydrolase-1" evidence="2">
    <location>
        <begin position="115"/>
        <end position="326"/>
    </location>
</feature>
<sequence>MGESGQRDTAAPGGLVHGDIGADLTIAEMLGRAVEGARMIGFPSVAGDGEHRRSDEDAGHHTVSATGRTPSIRPQAEFGRIPATVPKSVAGHDCINPIRGSRPATDSWSTTVANIVLVHGAFSDGSTWGPVITALRGHRVLGVQLPLTSLTADIAWTRRAIEEFDEPVTLVGHSYGGSVISGAAVDNARVSRLVFVAAFAPDTGESVASLTDGGAATPGMAAIQRAADGWATVDPDRFGPGLAADAPTATQHILSAVQKRTHPDCFTTPSGRPAWHDLPCSYLLCTEDLMLDPALQRHFAERTESTLTELRASHFPHFAHAEVVASAITSAAS</sequence>
<dbReference type="GO" id="GO:0016787">
    <property type="term" value="F:hydrolase activity"/>
    <property type="evidence" value="ECO:0007669"/>
    <property type="project" value="UniProtKB-KW"/>
</dbReference>
<reference evidence="3 4" key="1">
    <citation type="submission" date="2018-09" db="EMBL/GenBank/DDBJ databases">
        <title>YIM PH21274 draft genome.</title>
        <authorList>
            <person name="Miao C."/>
        </authorList>
    </citation>
    <scope>NUCLEOTIDE SEQUENCE [LARGE SCALE GENOMIC DNA]</scope>
    <source>
        <strain evidence="3 4">YIM PH 21724</strain>
    </source>
</reference>
<dbReference type="InterPro" id="IPR052897">
    <property type="entry name" value="Sec-Metab_Biosynth_Hydrolase"/>
</dbReference>
<comment type="caution">
    <text evidence="3">The sequence shown here is derived from an EMBL/GenBank/DDBJ whole genome shotgun (WGS) entry which is preliminary data.</text>
</comment>
<dbReference type="PANTHER" id="PTHR37017:SF11">
    <property type="entry name" value="ESTERASE_LIPASE_THIOESTERASE DOMAIN-CONTAINING PROTEIN"/>
    <property type="match status" value="1"/>
</dbReference>
<dbReference type="Gene3D" id="3.40.50.1820">
    <property type="entry name" value="alpha/beta hydrolase"/>
    <property type="match status" value="1"/>
</dbReference>